<feature type="transmembrane region" description="Helical" evidence="5">
    <location>
        <begin position="282"/>
        <end position="301"/>
    </location>
</feature>
<name>A0A6J7M6U7_9ZZZZ</name>
<evidence type="ECO:0000256" key="1">
    <source>
        <dbReference type="ARBA" id="ARBA00004141"/>
    </source>
</evidence>
<accession>A0A6J7M6U7</accession>
<comment type="subcellular location">
    <subcellularLocation>
        <location evidence="1">Membrane</location>
        <topology evidence="1">Multi-pass membrane protein</topology>
    </subcellularLocation>
</comment>
<feature type="transmembrane region" description="Helical" evidence="5">
    <location>
        <begin position="253"/>
        <end position="270"/>
    </location>
</feature>
<evidence type="ECO:0000256" key="3">
    <source>
        <dbReference type="ARBA" id="ARBA00022989"/>
    </source>
</evidence>
<evidence type="ECO:0000256" key="5">
    <source>
        <dbReference type="SAM" id="Phobius"/>
    </source>
</evidence>
<keyword evidence="4 5" id="KW-0472">Membrane</keyword>
<dbReference type="GO" id="GO:0016020">
    <property type="term" value="C:membrane"/>
    <property type="evidence" value="ECO:0007669"/>
    <property type="project" value="UniProtKB-SubCell"/>
</dbReference>
<dbReference type="GO" id="GO:0022857">
    <property type="term" value="F:transmembrane transporter activity"/>
    <property type="evidence" value="ECO:0007669"/>
    <property type="project" value="InterPro"/>
</dbReference>
<keyword evidence="2 5" id="KW-0812">Transmembrane</keyword>
<feature type="transmembrane region" description="Helical" evidence="5">
    <location>
        <begin position="180"/>
        <end position="199"/>
    </location>
</feature>
<feature type="transmembrane region" description="Helical" evidence="5">
    <location>
        <begin position="57"/>
        <end position="75"/>
    </location>
</feature>
<gene>
    <name evidence="7" type="ORF">UFOPK3967_00046</name>
</gene>
<dbReference type="Gene3D" id="1.20.1250.20">
    <property type="entry name" value="MFS general substrate transporter like domains"/>
    <property type="match status" value="1"/>
</dbReference>
<feature type="transmembrane region" description="Helical" evidence="5">
    <location>
        <begin position="145"/>
        <end position="168"/>
    </location>
</feature>
<dbReference type="CDD" id="cd17321">
    <property type="entry name" value="MFS_MMR_MDR_like"/>
    <property type="match status" value="1"/>
</dbReference>
<feature type="transmembrane region" description="Helical" evidence="5">
    <location>
        <begin position="307"/>
        <end position="330"/>
    </location>
</feature>
<feature type="transmembrane region" description="Helical" evidence="5">
    <location>
        <begin position="220"/>
        <end position="241"/>
    </location>
</feature>
<dbReference type="AlphaFoldDB" id="A0A6J7M6U7"/>
<feature type="transmembrane region" description="Helical" evidence="5">
    <location>
        <begin position="87"/>
        <end position="108"/>
    </location>
</feature>
<dbReference type="InterPro" id="IPR036259">
    <property type="entry name" value="MFS_trans_sf"/>
</dbReference>
<protein>
    <submittedName>
        <fullName evidence="7">Unannotated protein</fullName>
    </submittedName>
</protein>
<sequence>MLSVYTIVFGAFLVPAGRLADHLGRRRVFLVGLVIFTIASLIAAVAPAIWIVIAGRVGQGIGAACLVPSTLGLLLDALPVEKRASATAAYSVLASVGGIAGPTVGAYLVDHGGWRSAFYVAPVFALASWFTGWKSLPEHRSRRTGPLPDLVGAVLVIVSLTALSFGILQSRAWGWTSPKVVSALLLAVVTVPVFFARCARHPVPVLPIQLTRIRSFAWSNIASAIYGMSTGALLFGIVRFLRQGWDYSLTDSGAGIIPLALASMSTASLAGRAGNRFGERAIAAPACVVIATGMTFLAFRLNGTPAFWTAWVPGAALIGAGMGITYPMIGSACVRNVEGADLSVASATNRMTLQIGNAIGIAIAIAIIGDAKGHDIIDPMRHAFLVMAGLALVVGASMTMVGRRSFAQRY</sequence>
<feature type="transmembrane region" description="Helical" evidence="5">
    <location>
        <begin position="381"/>
        <end position="401"/>
    </location>
</feature>
<evidence type="ECO:0000256" key="4">
    <source>
        <dbReference type="ARBA" id="ARBA00023136"/>
    </source>
</evidence>
<organism evidence="7">
    <name type="scientific">freshwater metagenome</name>
    <dbReference type="NCBI Taxonomy" id="449393"/>
    <lineage>
        <taxon>unclassified sequences</taxon>
        <taxon>metagenomes</taxon>
        <taxon>ecological metagenomes</taxon>
    </lineage>
</organism>
<feature type="transmembrane region" description="Helical" evidence="5">
    <location>
        <begin position="114"/>
        <end position="133"/>
    </location>
</feature>
<dbReference type="Gene3D" id="1.20.1720.10">
    <property type="entry name" value="Multidrug resistance protein D"/>
    <property type="match status" value="1"/>
</dbReference>
<dbReference type="EMBL" id="CAFBOS010000001">
    <property type="protein sequence ID" value="CAB4975808.1"/>
    <property type="molecule type" value="Genomic_DNA"/>
</dbReference>
<dbReference type="PROSITE" id="PS00216">
    <property type="entry name" value="SUGAR_TRANSPORT_1"/>
    <property type="match status" value="1"/>
</dbReference>
<feature type="domain" description="Major facilitator superfamily (MFS) profile" evidence="6">
    <location>
        <begin position="1"/>
        <end position="406"/>
    </location>
</feature>
<feature type="transmembrane region" description="Helical" evidence="5">
    <location>
        <begin position="351"/>
        <end position="369"/>
    </location>
</feature>
<dbReference type="PANTHER" id="PTHR42718">
    <property type="entry name" value="MAJOR FACILITATOR SUPERFAMILY MULTIDRUG TRANSPORTER MFSC"/>
    <property type="match status" value="1"/>
</dbReference>
<evidence type="ECO:0000256" key="2">
    <source>
        <dbReference type="ARBA" id="ARBA00022692"/>
    </source>
</evidence>
<evidence type="ECO:0000313" key="7">
    <source>
        <dbReference type="EMBL" id="CAB4975808.1"/>
    </source>
</evidence>
<keyword evidence="3 5" id="KW-1133">Transmembrane helix</keyword>
<feature type="transmembrane region" description="Helical" evidence="5">
    <location>
        <begin position="28"/>
        <end position="51"/>
    </location>
</feature>
<dbReference type="PANTHER" id="PTHR42718:SF48">
    <property type="entry name" value="CONSERVED TWO-DOMAIN MEMBRANE PROTEIN-RELATED"/>
    <property type="match status" value="1"/>
</dbReference>
<proteinExistence type="predicted"/>
<dbReference type="PROSITE" id="PS50850">
    <property type="entry name" value="MFS"/>
    <property type="match status" value="1"/>
</dbReference>
<dbReference type="InterPro" id="IPR020846">
    <property type="entry name" value="MFS_dom"/>
</dbReference>
<reference evidence="7" key="1">
    <citation type="submission" date="2020-05" db="EMBL/GenBank/DDBJ databases">
        <authorList>
            <person name="Chiriac C."/>
            <person name="Salcher M."/>
            <person name="Ghai R."/>
            <person name="Kavagutti S V."/>
        </authorList>
    </citation>
    <scope>NUCLEOTIDE SEQUENCE</scope>
</reference>
<evidence type="ECO:0000259" key="6">
    <source>
        <dbReference type="PROSITE" id="PS50850"/>
    </source>
</evidence>
<dbReference type="InterPro" id="IPR005829">
    <property type="entry name" value="Sugar_transporter_CS"/>
</dbReference>
<dbReference type="Pfam" id="PF07690">
    <property type="entry name" value="MFS_1"/>
    <property type="match status" value="1"/>
</dbReference>
<dbReference type="InterPro" id="IPR011701">
    <property type="entry name" value="MFS"/>
</dbReference>
<dbReference type="SUPFAM" id="SSF103473">
    <property type="entry name" value="MFS general substrate transporter"/>
    <property type="match status" value="2"/>
</dbReference>